<evidence type="ECO:0000256" key="4">
    <source>
        <dbReference type="ARBA" id="ARBA00022840"/>
    </source>
</evidence>
<keyword evidence="7" id="KW-0472">Membrane</keyword>
<name>A0A1M5AEL6_STRHI</name>
<organism evidence="9 10">
    <name type="scientific">Streptoalloteichus hindustanus</name>
    <dbReference type="NCBI Taxonomy" id="2017"/>
    <lineage>
        <taxon>Bacteria</taxon>
        <taxon>Bacillati</taxon>
        <taxon>Actinomycetota</taxon>
        <taxon>Actinomycetes</taxon>
        <taxon>Pseudonocardiales</taxon>
        <taxon>Pseudonocardiaceae</taxon>
        <taxon>Streptoalloteichus</taxon>
    </lineage>
</organism>
<feature type="binding site" evidence="5">
    <location>
        <position position="43"/>
    </location>
    <ligand>
        <name>ATP</name>
        <dbReference type="ChEBI" id="CHEBI:30616"/>
    </ligand>
</feature>
<keyword evidence="7" id="KW-1133">Transmembrane helix</keyword>
<evidence type="ECO:0000256" key="6">
    <source>
        <dbReference type="SAM" id="MobiDB-lite"/>
    </source>
</evidence>
<feature type="domain" description="Protein kinase" evidence="8">
    <location>
        <begin position="15"/>
        <end position="277"/>
    </location>
</feature>
<feature type="transmembrane region" description="Helical" evidence="7">
    <location>
        <begin position="457"/>
        <end position="479"/>
    </location>
</feature>
<evidence type="ECO:0000256" key="5">
    <source>
        <dbReference type="PROSITE-ProRule" id="PRU10141"/>
    </source>
</evidence>
<dbReference type="Pfam" id="PF00069">
    <property type="entry name" value="Pkinase"/>
    <property type="match status" value="1"/>
</dbReference>
<keyword evidence="10" id="KW-1185">Reference proteome</keyword>
<dbReference type="PROSITE" id="PS00108">
    <property type="entry name" value="PROTEIN_KINASE_ST"/>
    <property type="match status" value="1"/>
</dbReference>
<protein>
    <submittedName>
        <fullName evidence="9">Serine/threonine protein kinase</fullName>
    </submittedName>
</protein>
<accession>A0A1M5AEL6</accession>
<dbReference type="AlphaFoldDB" id="A0A1M5AEL6"/>
<keyword evidence="4 5" id="KW-0067">ATP-binding</keyword>
<keyword evidence="9" id="KW-0723">Serine/threonine-protein kinase</keyword>
<feature type="compositionally biased region" description="Pro residues" evidence="6">
    <location>
        <begin position="343"/>
        <end position="359"/>
    </location>
</feature>
<reference evidence="9 10" key="1">
    <citation type="submission" date="2016-11" db="EMBL/GenBank/DDBJ databases">
        <authorList>
            <person name="Jaros S."/>
            <person name="Januszkiewicz K."/>
            <person name="Wedrychowicz H."/>
        </authorList>
    </citation>
    <scope>NUCLEOTIDE SEQUENCE [LARGE SCALE GENOMIC DNA]</scope>
    <source>
        <strain evidence="9 10">DSM 44523</strain>
    </source>
</reference>
<evidence type="ECO:0000259" key="8">
    <source>
        <dbReference type="PROSITE" id="PS50011"/>
    </source>
</evidence>
<dbReference type="PANTHER" id="PTHR43289:SF34">
    <property type="entry name" value="SERINE_THREONINE-PROTEIN KINASE YBDM-RELATED"/>
    <property type="match status" value="1"/>
</dbReference>
<dbReference type="InterPro" id="IPR000719">
    <property type="entry name" value="Prot_kinase_dom"/>
</dbReference>
<dbReference type="SUPFAM" id="SSF56112">
    <property type="entry name" value="Protein kinase-like (PK-like)"/>
    <property type="match status" value="1"/>
</dbReference>
<dbReference type="PROSITE" id="PS00107">
    <property type="entry name" value="PROTEIN_KINASE_ATP"/>
    <property type="match status" value="1"/>
</dbReference>
<evidence type="ECO:0000256" key="1">
    <source>
        <dbReference type="ARBA" id="ARBA00022679"/>
    </source>
</evidence>
<keyword evidence="2 5" id="KW-0547">Nucleotide-binding</keyword>
<feature type="transmembrane region" description="Helical" evidence="7">
    <location>
        <begin position="431"/>
        <end position="450"/>
    </location>
</feature>
<keyword evidence="7" id="KW-0812">Transmembrane</keyword>
<dbReference type="EMBL" id="FQVN01000003">
    <property type="protein sequence ID" value="SHF28595.1"/>
    <property type="molecule type" value="Genomic_DNA"/>
</dbReference>
<dbReference type="Gene3D" id="1.10.510.10">
    <property type="entry name" value="Transferase(Phosphotransferase) domain 1"/>
    <property type="match status" value="1"/>
</dbReference>
<keyword evidence="3 9" id="KW-0418">Kinase</keyword>
<evidence type="ECO:0000313" key="9">
    <source>
        <dbReference type="EMBL" id="SHF28595.1"/>
    </source>
</evidence>
<dbReference type="Proteomes" id="UP000184501">
    <property type="component" value="Unassembled WGS sequence"/>
</dbReference>
<dbReference type="PANTHER" id="PTHR43289">
    <property type="entry name" value="MITOGEN-ACTIVATED PROTEIN KINASE KINASE KINASE 20-RELATED"/>
    <property type="match status" value="1"/>
</dbReference>
<dbReference type="InterPro" id="IPR008271">
    <property type="entry name" value="Ser/Thr_kinase_AS"/>
</dbReference>
<evidence type="ECO:0000313" key="10">
    <source>
        <dbReference type="Proteomes" id="UP000184501"/>
    </source>
</evidence>
<feature type="region of interest" description="Disordered" evidence="6">
    <location>
        <begin position="341"/>
        <end position="374"/>
    </location>
</feature>
<dbReference type="CDD" id="cd14014">
    <property type="entry name" value="STKc_PknB_like"/>
    <property type="match status" value="1"/>
</dbReference>
<gene>
    <name evidence="9" type="ORF">SAMN05444320_10381</name>
</gene>
<dbReference type="InterPro" id="IPR011009">
    <property type="entry name" value="Kinase-like_dom_sf"/>
</dbReference>
<dbReference type="Gene3D" id="3.30.200.20">
    <property type="entry name" value="Phosphorylase Kinase, domain 1"/>
    <property type="match status" value="1"/>
</dbReference>
<dbReference type="RefSeq" id="WP_073481207.1">
    <property type="nucleotide sequence ID" value="NZ_FQVN01000003.1"/>
</dbReference>
<evidence type="ECO:0000256" key="3">
    <source>
        <dbReference type="ARBA" id="ARBA00022777"/>
    </source>
</evidence>
<dbReference type="InterPro" id="IPR017441">
    <property type="entry name" value="Protein_kinase_ATP_BS"/>
</dbReference>
<keyword evidence="1" id="KW-0808">Transferase</keyword>
<sequence length="589" mass="61240">MQPLSADDPDRVGGYALLGRLGRGAMGAVYLARSRGGRPVAVKVVKAELAEDPTFRERFRREVASARAVGGFWTAAVVDADTEAPRPWFASEYVAGPTLHEAVTRHGPLPEHAVRLLGAGLAEALAAIHGANLVHRDLKPGNVLLGADGPRVIDFGISRALERAGLTMTGMFFGTPGFFSPEQTTGEEIGPPSDVFSLGAVLVFAATGVGPFGDGHTTAMLYRVVHAEADLSRLSPGLRALIGPCLAKNPAARPSAEQLLAAIGDHGGSTREATSWLPAAVTTLIDERTALVAAPPPRRPTLVVPAPGVPAPGVPAPGVPAPTRVGPPVGQPTLVATAEAPVAAPPPARLPPPPSPKPPTQVMTAPEEPPAEAGPPLPVAAVQAVSRAVEKVRAGNAARQRARAATQAAAQRLEQAMAGGVRFAAAKAGSVFFGVLGLTLAAGLVYMINLRGTPSNLGVVLTAALACAYFAGSGVLSLVRAALPSVELVVSPVGVTLCQGRRRRHLDWHHITRIGVVGRGRRQYLVAWLAAGVDVPNALVGHRFRPHQGGIRLFPLGGGNRPRREVRQHARDVRAALAHYARGCYDPQL</sequence>
<dbReference type="SMART" id="SM00220">
    <property type="entry name" value="S_TKc"/>
    <property type="match status" value="1"/>
</dbReference>
<dbReference type="PROSITE" id="PS50011">
    <property type="entry name" value="PROTEIN_KINASE_DOM"/>
    <property type="match status" value="1"/>
</dbReference>
<dbReference type="GO" id="GO:0005524">
    <property type="term" value="F:ATP binding"/>
    <property type="evidence" value="ECO:0007669"/>
    <property type="project" value="UniProtKB-UniRule"/>
</dbReference>
<evidence type="ECO:0000256" key="7">
    <source>
        <dbReference type="SAM" id="Phobius"/>
    </source>
</evidence>
<dbReference type="STRING" id="2017.SAMN05444320_10381"/>
<proteinExistence type="predicted"/>
<dbReference type="OrthoDB" id="9762169at2"/>
<dbReference type="GO" id="GO:0004674">
    <property type="term" value="F:protein serine/threonine kinase activity"/>
    <property type="evidence" value="ECO:0007669"/>
    <property type="project" value="UniProtKB-KW"/>
</dbReference>
<evidence type="ECO:0000256" key="2">
    <source>
        <dbReference type="ARBA" id="ARBA00022741"/>
    </source>
</evidence>